<accession>A0A2V3IUT2</accession>
<feature type="compositionally biased region" description="Basic and acidic residues" evidence="1">
    <location>
        <begin position="306"/>
        <end position="316"/>
    </location>
</feature>
<dbReference type="InterPro" id="IPR028364">
    <property type="entry name" value="Ribosomal_uL1/biogenesis"/>
</dbReference>
<dbReference type="EMBL" id="NBIV01000050">
    <property type="protein sequence ID" value="PXF45898.1"/>
    <property type="molecule type" value="Genomic_DNA"/>
</dbReference>
<reference evidence="2 3" key="1">
    <citation type="journal article" date="2018" name="Mol. Biol. Evol.">
        <title>Analysis of the draft genome of the red seaweed Gracilariopsis chorda provides insights into genome size evolution in Rhodophyta.</title>
        <authorList>
            <person name="Lee J."/>
            <person name="Yang E.C."/>
            <person name="Graf L."/>
            <person name="Yang J.H."/>
            <person name="Qiu H."/>
            <person name="Zel Zion U."/>
            <person name="Chan C.X."/>
            <person name="Stephens T.G."/>
            <person name="Weber A.P.M."/>
            <person name="Boo G.H."/>
            <person name="Boo S.M."/>
            <person name="Kim K.M."/>
            <person name="Shin Y."/>
            <person name="Jung M."/>
            <person name="Lee S.J."/>
            <person name="Yim H.S."/>
            <person name="Lee J.H."/>
            <person name="Bhattacharya D."/>
            <person name="Yoon H.S."/>
        </authorList>
    </citation>
    <scope>NUCLEOTIDE SEQUENCE [LARGE SCALE GENOMIC DNA]</scope>
    <source>
        <strain evidence="2 3">SKKU-2015</strain>
        <tissue evidence="2">Whole body</tissue>
    </source>
</reference>
<feature type="compositionally biased region" description="Basic and acidic residues" evidence="1">
    <location>
        <begin position="333"/>
        <end position="394"/>
    </location>
</feature>
<sequence>MVRTRAARKQSSAAKNPQAFIKQISQQTLTSAVSALFKDASAFEKKRREKMLLKEDEEGDTVLDNDSGDFHLVITFKIAPLKEKLRPVAIRLKHSLWKEGEHEVCLFVKDPQRKVKDYLAEHGSGGVSRVLGVDKLRKRYGTHEGRRELCTMFDVFLVDQRVAPMMPNLLGKSFIEAKMVPLAVNMRKNVVEAIRKTLASTPFAPRQGTCTSVKIGRLGFTEQEIVENCLMAAEGVAERCEGGWKNVQSLGLKTSQSPTIQIYLSLPGEEGGDVDKSEVAEKKKKKRKRDDGDGDSALGENEGDSGDVKGGEKKGGSGDVKGGGKKGGSGDVKGGEKKGGSAAVKDGEKKGGSGDVKDGEKKGGSGDVKSGSDRGAGKKDGTKKDTGKAKETPTKRRRTTRGSVKEESGARTRSATTAQRRGRARNA</sequence>
<dbReference type="InterPro" id="IPR023674">
    <property type="entry name" value="Ribosomal_uL1-like"/>
</dbReference>
<dbReference type="InterPro" id="IPR016095">
    <property type="entry name" value="Ribosomal_uL1_3-a/b-sand"/>
</dbReference>
<dbReference type="CDD" id="cd00403">
    <property type="entry name" value="Ribosomal_L1"/>
    <property type="match status" value="1"/>
</dbReference>
<evidence type="ECO:0000313" key="3">
    <source>
        <dbReference type="Proteomes" id="UP000247409"/>
    </source>
</evidence>
<evidence type="ECO:0000256" key="1">
    <source>
        <dbReference type="SAM" id="MobiDB-lite"/>
    </source>
</evidence>
<organism evidence="2 3">
    <name type="scientific">Gracilariopsis chorda</name>
    <dbReference type="NCBI Taxonomy" id="448386"/>
    <lineage>
        <taxon>Eukaryota</taxon>
        <taxon>Rhodophyta</taxon>
        <taxon>Florideophyceae</taxon>
        <taxon>Rhodymeniophycidae</taxon>
        <taxon>Gracilariales</taxon>
        <taxon>Gracilariaceae</taxon>
        <taxon>Gracilariopsis</taxon>
    </lineage>
</organism>
<dbReference type="Gene3D" id="3.40.50.790">
    <property type="match status" value="1"/>
</dbReference>
<evidence type="ECO:0000313" key="2">
    <source>
        <dbReference type="EMBL" id="PXF45898.1"/>
    </source>
</evidence>
<dbReference type="Gene3D" id="3.30.190.20">
    <property type="match status" value="1"/>
</dbReference>
<feature type="compositionally biased region" description="Gly residues" evidence="1">
    <location>
        <begin position="317"/>
        <end position="332"/>
    </location>
</feature>
<proteinExistence type="predicted"/>
<dbReference type="GO" id="GO:0003723">
    <property type="term" value="F:RNA binding"/>
    <property type="evidence" value="ECO:0007669"/>
    <property type="project" value="InterPro"/>
</dbReference>
<name>A0A2V3IUT2_9FLOR</name>
<dbReference type="AlphaFoldDB" id="A0A2V3IUT2"/>
<dbReference type="Pfam" id="PF00687">
    <property type="entry name" value="Ribosomal_L1"/>
    <property type="match status" value="1"/>
</dbReference>
<dbReference type="OrthoDB" id="10251727at2759"/>
<dbReference type="PANTHER" id="PTHR23105">
    <property type="entry name" value="RIBOSOMAL PROTEIN L7AE FAMILY MEMBER"/>
    <property type="match status" value="1"/>
</dbReference>
<feature type="region of interest" description="Disordered" evidence="1">
    <location>
        <begin position="266"/>
        <end position="427"/>
    </location>
</feature>
<protein>
    <submittedName>
        <fullName evidence="2">Ribosomal L1 domain-containing protein 1</fullName>
    </submittedName>
</protein>
<comment type="caution">
    <text evidence="2">The sequence shown here is derived from an EMBL/GenBank/DDBJ whole genome shotgun (WGS) entry which is preliminary data.</text>
</comment>
<dbReference type="SUPFAM" id="SSF56808">
    <property type="entry name" value="Ribosomal protein L1"/>
    <property type="match status" value="1"/>
</dbReference>
<dbReference type="STRING" id="448386.A0A2V3IUT2"/>
<dbReference type="Proteomes" id="UP000247409">
    <property type="component" value="Unassembled WGS sequence"/>
</dbReference>
<dbReference type="InterPro" id="IPR050257">
    <property type="entry name" value="eL8/uL1-like"/>
</dbReference>
<gene>
    <name evidence="2" type="ORF">BWQ96_04333</name>
</gene>
<keyword evidence="3" id="KW-1185">Reference proteome</keyword>